<dbReference type="EMBL" id="JACBZM010000001">
    <property type="protein sequence ID" value="NYI44930.1"/>
    <property type="molecule type" value="Genomic_DNA"/>
</dbReference>
<keyword evidence="2" id="KW-1133">Transmembrane helix</keyword>
<protein>
    <submittedName>
        <fullName evidence="3">Uncharacterized protein</fullName>
    </submittedName>
</protein>
<dbReference type="RefSeq" id="WP_179648652.1">
    <property type="nucleotide sequence ID" value="NZ_JACBZM010000001.1"/>
</dbReference>
<sequence>MRNEMSNRINGPMGESRTTLLRVGVLVVIAALVATAVWLGARGRADDNGGTDKTSGGSSQTEGQNVSVEQVAPDTAPADGVVIPTGAEVVDGHPIRFPATDLGAVALQVEVAKAQLGFDYDQAVAVAGLYAAPEDKAVFEQRARDAVALRRQQAGVPKQGDVPPPASYAVTPIAYTLEELDAGYYAVNLLSYVTLTTANGKVSDGLYAGTQLMRWTEVDGVGDWRLVQGSDEDIDHLVSTGQPQAVAPGTPEYKQAGWIPINGAPQ</sequence>
<gene>
    <name evidence="3" type="ORF">BJ993_002010</name>
</gene>
<dbReference type="Proteomes" id="UP000562045">
    <property type="component" value="Unassembled WGS sequence"/>
</dbReference>
<reference evidence="3 4" key="1">
    <citation type="submission" date="2020-07" db="EMBL/GenBank/DDBJ databases">
        <title>Sequencing the genomes of 1000 actinobacteria strains.</title>
        <authorList>
            <person name="Klenk H.-P."/>
        </authorList>
    </citation>
    <scope>NUCLEOTIDE SEQUENCE [LARGE SCALE GENOMIC DNA]</scope>
    <source>
        <strain evidence="3 4">DSM 15131</strain>
    </source>
</reference>
<evidence type="ECO:0000313" key="4">
    <source>
        <dbReference type="Proteomes" id="UP000562045"/>
    </source>
</evidence>
<proteinExistence type="predicted"/>
<evidence type="ECO:0000256" key="1">
    <source>
        <dbReference type="SAM" id="MobiDB-lite"/>
    </source>
</evidence>
<feature type="transmembrane region" description="Helical" evidence="2">
    <location>
        <begin position="20"/>
        <end position="41"/>
    </location>
</feature>
<comment type="caution">
    <text evidence="3">The sequence shown here is derived from an EMBL/GenBank/DDBJ whole genome shotgun (WGS) entry which is preliminary data.</text>
</comment>
<feature type="compositionally biased region" description="Polar residues" evidence="1">
    <location>
        <begin position="51"/>
        <end position="66"/>
    </location>
</feature>
<evidence type="ECO:0000313" key="3">
    <source>
        <dbReference type="EMBL" id="NYI44930.1"/>
    </source>
</evidence>
<accession>A0A7Y9ZHH1</accession>
<keyword evidence="2" id="KW-0812">Transmembrane</keyword>
<dbReference type="AlphaFoldDB" id="A0A7Y9ZHH1"/>
<evidence type="ECO:0000256" key="2">
    <source>
        <dbReference type="SAM" id="Phobius"/>
    </source>
</evidence>
<feature type="region of interest" description="Disordered" evidence="1">
    <location>
        <begin position="43"/>
        <end position="66"/>
    </location>
</feature>
<keyword evidence="2" id="KW-0472">Membrane</keyword>
<organism evidence="3 4">
    <name type="scientific">Nocardioides aromaticivorans</name>
    <dbReference type="NCBI Taxonomy" id="200618"/>
    <lineage>
        <taxon>Bacteria</taxon>
        <taxon>Bacillati</taxon>
        <taxon>Actinomycetota</taxon>
        <taxon>Actinomycetes</taxon>
        <taxon>Propionibacteriales</taxon>
        <taxon>Nocardioidaceae</taxon>
        <taxon>Nocardioides</taxon>
    </lineage>
</organism>
<name>A0A7Y9ZHH1_9ACTN</name>